<evidence type="ECO:0000313" key="1">
    <source>
        <dbReference type="Proteomes" id="UP000694844"/>
    </source>
</evidence>
<dbReference type="KEGG" id="cvn:111102296"/>
<proteinExistence type="predicted"/>
<dbReference type="Proteomes" id="UP000694844">
    <property type="component" value="Chromosome 6"/>
</dbReference>
<protein>
    <submittedName>
        <fullName evidence="2 3">Uncharacterized protein LOC111102296</fullName>
    </submittedName>
</protein>
<evidence type="ECO:0000313" key="4">
    <source>
        <dbReference type="RefSeq" id="XP_022290688.1"/>
    </source>
</evidence>
<dbReference type="OrthoDB" id="6092766at2759"/>
<organism evidence="1 2">
    <name type="scientific">Crassostrea virginica</name>
    <name type="common">Eastern oyster</name>
    <dbReference type="NCBI Taxonomy" id="6565"/>
    <lineage>
        <taxon>Eukaryota</taxon>
        <taxon>Metazoa</taxon>
        <taxon>Spiralia</taxon>
        <taxon>Lophotrochozoa</taxon>
        <taxon>Mollusca</taxon>
        <taxon>Bivalvia</taxon>
        <taxon>Autobranchia</taxon>
        <taxon>Pteriomorphia</taxon>
        <taxon>Ostreida</taxon>
        <taxon>Ostreoidea</taxon>
        <taxon>Ostreidae</taxon>
        <taxon>Crassostrea</taxon>
    </lineage>
</organism>
<dbReference type="GeneID" id="111102296"/>
<evidence type="ECO:0000313" key="2">
    <source>
        <dbReference type="RefSeq" id="XP_022290686.1"/>
    </source>
</evidence>
<sequence length="413" mass="47539">MEDELRQGFQGRTTLDSLLLLAQEIRNFIESPDVQNVFTTLAHAINFLSDIVSCTGNCSFASTFSALSEVFRKICDMFISNFNPSEQEKTYSELQRYQDSEIRSDGFGFEKAFFTTIAYLKEINERSSASVINSLEDKISANDFTRFLGKLQAKTEELMLKSDVTSASRAAPYINLYFKLAILRVLVLMQVYCIKRRSGYDQTSTNGVYAMVTESYKSDLEMLRNITEARIEKAVFLTVFHPTENDAFVQFLRIFDTKIPCIGQDKDFYSHTHTIHSVKSPDVLLEMSAWFSRGIGGRKNYTDACRFKFEPIRIRSFDNIFYLKSTHWSKYYVYMCKNGTCQSTTDTPGSEGEWKVVRLENDEQLPRPRYLLSTIKWPGRFVYMESTLGIVSIKSTHDIKKVIDKGLWNIINA</sequence>
<keyword evidence="1" id="KW-1185">Reference proteome</keyword>
<accession>A0A8B8AHA0</accession>
<dbReference type="RefSeq" id="XP_022290686.1">
    <property type="nucleotide sequence ID" value="XM_022434978.1"/>
</dbReference>
<dbReference type="RefSeq" id="XP_022290688.1">
    <property type="nucleotide sequence ID" value="XM_022434980.1"/>
</dbReference>
<evidence type="ECO:0000313" key="3">
    <source>
        <dbReference type="RefSeq" id="XP_022290687.1"/>
    </source>
</evidence>
<gene>
    <name evidence="2 3 4" type="primary">LOC111102296</name>
</gene>
<dbReference type="AlphaFoldDB" id="A0A8B8AHA0"/>
<name>A0A8B8AHA0_CRAVI</name>
<dbReference type="RefSeq" id="XP_022290687.1">
    <property type="nucleotide sequence ID" value="XM_022434979.1"/>
</dbReference>
<reference evidence="2 3" key="1">
    <citation type="submission" date="2025-04" db="UniProtKB">
        <authorList>
            <consortium name="RefSeq"/>
        </authorList>
    </citation>
    <scope>IDENTIFICATION</scope>
    <source>
        <tissue evidence="2 3">Whole sample</tissue>
    </source>
</reference>